<dbReference type="AlphaFoldDB" id="A0A9X9M6C3"/>
<feature type="region of interest" description="Disordered" evidence="1">
    <location>
        <begin position="1"/>
        <end position="73"/>
    </location>
</feature>
<feature type="non-terminal residue" evidence="2">
    <location>
        <position position="73"/>
    </location>
</feature>
<dbReference type="Proteomes" id="UP000269945">
    <property type="component" value="Unassembled WGS sequence"/>
</dbReference>
<evidence type="ECO:0000313" key="2">
    <source>
        <dbReference type="EMBL" id="VCX37826.1"/>
    </source>
</evidence>
<keyword evidence="3" id="KW-1185">Reference proteome</keyword>
<evidence type="ECO:0000256" key="1">
    <source>
        <dbReference type="SAM" id="MobiDB-lite"/>
    </source>
</evidence>
<organism evidence="2 3">
    <name type="scientific">Gulo gulo</name>
    <name type="common">Wolverine</name>
    <name type="synonym">Gluton</name>
    <dbReference type="NCBI Taxonomy" id="48420"/>
    <lineage>
        <taxon>Eukaryota</taxon>
        <taxon>Metazoa</taxon>
        <taxon>Chordata</taxon>
        <taxon>Craniata</taxon>
        <taxon>Vertebrata</taxon>
        <taxon>Euteleostomi</taxon>
        <taxon>Mammalia</taxon>
        <taxon>Eutheria</taxon>
        <taxon>Laurasiatheria</taxon>
        <taxon>Carnivora</taxon>
        <taxon>Caniformia</taxon>
        <taxon>Musteloidea</taxon>
        <taxon>Mustelidae</taxon>
        <taxon>Guloninae</taxon>
        <taxon>Gulo</taxon>
    </lineage>
</organism>
<reference evidence="2 3" key="1">
    <citation type="submission" date="2018-10" db="EMBL/GenBank/DDBJ databases">
        <authorList>
            <person name="Ekblom R."/>
            <person name="Jareborg N."/>
        </authorList>
    </citation>
    <scope>NUCLEOTIDE SEQUENCE [LARGE SCALE GENOMIC DNA]</scope>
    <source>
        <tissue evidence="2">Muscle</tissue>
    </source>
</reference>
<gene>
    <name evidence="2" type="ORF">BN2614_LOCUS3</name>
</gene>
<feature type="compositionally biased region" description="Basic and acidic residues" evidence="1">
    <location>
        <begin position="7"/>
        <end position="19"/>
    </location>
</feature>
<dbReference type="EMBL" id="CYRY02043430">
    <property type="protein sequence ID" value="VCX37826.1"/>
    <property type="molecule type" value="Genomic_DNA"/>
</dbReference>
<proteinExistence type="predicted"/>
<name>A0A9X9M6C3_GULGU</name>
<comment type="caution">
    <text evidence="2">The sequence shown here is derived from an EMBL/GenBank/DDBJ whole genome shotgun (WGS) entry which is preliminary data.</text>
</comment>
<sequence length="73" mass="7614">MNPQEQDGGKVGDRFKDLSKPPGGSQDILDSNHFLLAGRAVPPSVWSGRPACSSGKGPGNTESATDPPHYAPQ</sequence>
<accession>A0A9X9M6C3</accession>
<evidence type="ECO:0000313" key="3">
    <source>
        <dbReference type="Proteomes" id="UP000269945"/>
    </source>
</evidence>
<protein>
    <submittedName>
        <fullName evidence="2">Uncharacterized protein</fullName>
    </submittedName>
</protein>